<reference evidence="14" key="1">
    <citation type="submission" date="2011-11" db="EMBL/GenBank/DDBJ databases">
        <title>The Draft Genome of Spermophilus tridecemlineatus.</title>
        <authorList>
            <consortium name="The Broad Institute Genome Assembly &amp; Analysis Group"/>
            <consortium name="Computational R&amp;D Group"/>
            <consortium name="and Sequencing Platform"/>
            <person name="Di Palma F."/>
            <person name="Alfoldi J."/>
            <person name="Johnson J."/>
            <person name="Berlin A."/>
            <person name="Gnerre S."/>
            <person name="Jaffe D."/>
            <person name="MacCallum I."/>
            <person name="Young S."/>
            <person name="Walker B.J."/>
            <person name="Lindblad-Toh K."/>
        </authorList>
    </citation>
    <scope>NUCLEOTIDE SEQUENCE [LARGE SCALE GENOMIC DNA]</scope>
</reference>
<evidence type="ECO:0000256" key="1">
    <source>
        <dbReference type="ARBA" id="ARBA00004141"/>
    </source>
</evidence>
<dbReference type="PANTHER" id="PTHR48002">
    <property type="entry name" value="OLFACTORY RECEPTOR"/>
    <property type="match status" value="1"/>
</dbReference>
<dbReference type="SUPFAM" id="SSF81321">
    <property type="entry name" value="Family A G protein-coupled receptor-like"/>
    <property type="match status" value="1"/>
</dbReference>
<evidence type="ECO:0000256" key="3">
    <source>
        <dbReference type="ARBA" id="ARBA00022692"/>
    </source>
</evidence>
<keyword evidence="11" id="KW-0716">Sensory transduction</keyword>
<keyword evidence="4 11" id="KW-1133">Transmembrane helix</keyword>
<dbReference type="FunFam" id="1.20.1070.10:FF:000012">
    <property type="entry name" value="Olfactory receptor"/>
    <property type="match status" value="1"/>
</dbReference>
<dbReference type="GO" id="GO:0004930">
    <property type="term" value="F:G protein-coupled receptor activity"/>
    <property type="evidence" value="ECO:0007669"/>
    <property type="project" value="UniProtKB-KW"/>
</dbReference>
<accession>A0A287DCU5</accession>
<feature type="transmembrane region" description="Helical" evidence="11">
    <location>
        <begin position="149"/>
        <end position="170"/>
    </location>
</feature>
<dbReference type="InParanoid" id="A0A287DCU5"/>
<feature type="transmembrane region" description="Helical" evidence="11">
    <location>
        <begin position="67"/>
        <end position="86"/>
    </location>
</feature>
<dbReference type="STRING" id="43179.ENSSTOP00000031354"/>
<evidence type="ECO:0000256" key="4">
    <source>
        <dbReference type="ARBA" id="ARBA00022989"/>
    </source>
</evidence>
<protein>
    <recommendedName>
        <fullName evidence="11">Olfactory receptor</fullName>
    </recommendedName>
</protein>
<dbReference type="PRINTS" id="PR00237">
    <property type="entry name" value="GPCRRHODOPSN"/>
</dbReference>
<dbReference type="Proteomes" id="UP000005215">
    <property type="component" value="Unassembled WGS sequence"/>
</dbReference>
<feature type="domain" description="G-protein coupled receptors family 1 profile" evidence="12">
    <location>
        <begin position="49"/>
        <end position="295"/>
    </location>
</feature>
<dbReference type="PRINTS" id="PR00245">
    <property type="entry name" value="OLFACTORYR"/>
</dbReference>
<keyword evidence="7" id="KW-1015">Disulfide bond</keyword>
<keyword evidence="8 10" id="KW-0675">Receptor</keyword>
<feature type="transmembrane region" description="Helical" evidence="11">
    <location>
        <begin position="213"/>
        <end position="233"/>
    </location>
</feature>
<comment type="similarity">
    <text evidence="2 10">Belongs to the G-protein coupled receptor 1 family.</text>
</comment>
<evidence type="ECO:0000256" key="5">
    <source>
        <dbReference type="ARBA" id="ARBA00023040"/>
    </source>
</evidence>
<feature type="transmembrane region" description="Helical" evidence="11">
    <location>
        <begin position="245"/>
        <end position="266"/>
    </location>
</feature>
<evidence type="ECO:0000259" key="12">
    <source>
        <dbReference type="PROSITE" id="PS50262"/>
    </source>
</evidence>
<keyword evidence="9 10" id="KW-0807">Transducer</keyword>
<dbReference type="Gene3D" id="1.20.1070.10">
    <property type="entry name" value="Rhodopsin 7-helix transmembrane proteins"/>
    <property type="match status" value="1"/>
</dbReference>
<dbReference type="AlphaFoldDB" id="A0A287DCU5"/>
<keyword evidence="14" id="KW-1185">Reference proteome</keyword>
<keyword evidence="6 11" id="KW-0472">Membrane</keyword>
<dbReference type="CDD" id="cd15226">
    <property type="entry name" value="7tmA_OR4-like"/>
    <property type="match status" value="1"/>
</dbReference>
<dbReference type="Pfam" id="PF13853">
    <property type="entry name" value="7tm_4"/>
    <property type="match status" value="1"/>
</dbReference>
<reference evidence="13" key="2">
    <citation type="submission" date="2025-08" db="UniProtKB">
        <authorList>
            <consortium name="Ensembl"/>
        </authorList>
    </citation>
    <scope>IDENTIFICATION</scope>
</reference>
<dbReference type="GO" id="GO:0005886">
    <property type="term" value="C:plasma membrane"/>
    <property type="evidence" value="ECO:0007669"/>
    <property type="project" value="UniProtKB-SubCell"/>
</dbReference>
<name>A0A287DCU5_ICTTR</name>
<feature type="transmembrane region" description="Helical" evidence="11">
    <location>
        <begin position="31"/>
        <end position="55"/>
    </location>
</feature>
<reference evidence="13" key="3">
    <citation type="submission" date="2025-09" db="UniProtKB">
        <authorList>
            <consortium name="Ensembl"/>
        </authorList>
    </citation>
    <scope>IDENTIFICATION</scope>
</reference>
<evidence type="ECO:0000256" key="2">
    <source>
        <dbReference type="ARBA" id="ARBA00010663"/>
    </source>
</evidence>
<evidence type="ECO:0000256" key="6">
    <source>
        <dbReference type="ARBA" id="ARBA00023136"/>
    </source>
</evidence>
<dbReference type="PROSITE" id="PS00237">
    <property type="entry name" value="G_PROTEIN_RECEP_F1_1"/>
    <property type="match status" value="1"/>
</dbReference>
<dbReference type="GeneTree" id="ENSGT00940000163067"/>
<evidence type="ECO:0000313" key="14">
    <source>
        <dbReference type="Proteomes" id="UP000005215"/>
    </source>
</evidence>
<keyword evidence="11" id="KW-1003">Cell membrane</keyword>
<proteinExistence type="inferred from homology"/>
<dbReference type="InterPro" id="IPR000725">
    <property type="entry name" value="Olfact_rcpt"/>
</dbReference>
<dbReference type="Ensembl" id="ENSSTOT00000040576.1">
    <property type="protein sequence ID" value="ENSSTOP00000031354.1"/>
    <property type="gene ID" value="ENSSTOG00000031210.1"/>
</dbReference>
<evidence type="ECO:0000256" key="9">
    <source>
        <dbReference type="ARBA" id="ARBA00023224"/>
    </source>
</evidence>
<feature type="transmembrane region" description="Helical" evidence="11">
    <location>
        <begin position="278"/>
        <end position="297"/>
    </location>
</feature>
<dbReference type="PROSITE" id="PS50262">
    <property type="entry name" value="G_PROTEIN_RECEP_F1_2"/>
    <property type="match status" value="1"/>
</dbReference>
<dbReference type="EMBL" id="AGTP01091648">
    <property type="status" value="NOT_ANNOTATED_CDS"/>
    <property type="molecule type" value="Genomic_DNA"/>
</dbReference>
<keyword evidence="5 10" id="KW-0297">G-protein coupled receptor</keyword>
<dbReference type="GO" id="GO:0004984">
    <property type="term" value="F:olfactory receptor activity"/>
    <property type="evidence" value="ECO:0007669"/>
    <property type="project" value="InterPro"/>
</dbReference>
<comment type="subcellular location">
    <subcellularLocation>
        <location evidence="11">Cell membrane</location>
        <topology evidence="11">Multi-pass membrane protein</topology>
    </subcellularLocation>
    <subcellularLocation>
        <location evidence="1">Membrane</location>
        <topology evidence="1">Multi-pass membrane protein</topology>
    </subcellularLocation>
</comment>
<evidence type="ECO:0000256" key="7">
    <source>
        <dbReference type="ARBA" id="ARBA00023157"/>
    </source>
</evidence>
<dbReference type="InterPro" id="IPR000276">
    <property type="entry name" value="GPCR_Rhodpsn"/>
</dbReference>
<evidence type="ECO:0000256" key="10">
    <source>
        <dbReference type="RuleBase" id="RU000688"/>
    </source>
</evidence>
<gene>
    <name evidence="13" type="primary">OR4F15</name>
</gene>
<evidence type="ECO:0000313" key="13">
    <source>
        <dbReference type="Ensembl" id="ENSSTOP00000031354.1"/>
    </source>
</evidence>
<sequence length="320" mass="36383">KLMLFSGAMDGMNHSVVSEFVFLGLTNSWDIQFLLLVFSLLFYFSSIMGNLVIVFTVTLDAHLHSPMYFLLANLSVIDMVFCSITAPKMICDIFKKHKTISFLGCITQIFFSHAVGATEMVLLIAMAFDRYVAICKPLHYLTIMSPKMCLYFLVTSWIIGVIHSSVQLVFVVDLPFCGPNIFDSFYCDLPRLLRLACTNTQELEFMVTVNSGLISVGSFVVLVISYIFILFTVWKHSPGGLSKALSTLSAHVTVVVLFFGPLMFFYTWPSPTSHLDKYLAIFDAFITPFLNPVIYTFRNKDMKVAMRKLWSRLMHYRKIS</sequence>
<evidence type="ECO:0000256" key="11">
    <source>
        <dbReference type="RuleBase" id="RU363047"/>
    </source>
</evidence>
<dbReference type="InterPro" id="IPR050427">
    <property type="entry name" value="Olfactory_Receptors"/>
</dbReference>
<organism evidence="13 14">
    <name type="scientific">Ictidomys tridecemlineatus</name>
    <name type="common">Thirteen-lined ground squirrel</name>
    <name type="synonym">Spermophilus tridecemlineatus</name>
    <dbReference type="NCBI Taxonomy" id="43179"/>
    <lineage>
        <taxon>Eukaryota</taxon>
        <taxon>Metazoa</taxon>
        <taxon>Chordata</taxon>
        <taxon>Craniata</taxon>
        <taxon>Vertebrata</taxon>
        <taxon>Euteleostomi</taxon>
        <taxon>Mammalia</taxon>
        <taxon>Eutheria</taxon>
        <taxon>Euarchontoglires</taxon>
        <taxon>Glires</taxon>
        <taxon>Rodentia</taxon>
        <taxon>Sciuromorpha</taxon>
        <taxon>Sciuridae</taxon>
        <taxon>Xerinae</taxon>
        <taxon>Marmotini</taxon>
        <taxon>Ictidomys</taxon>
    </lineage>
</organism>
<evidence type="ECO:0000256" key="8">
    <source>
        <dbReference type="ARBA" id="ARBA00023170"/>
    </source>
</evidence>
<dbReference type="eggNOG" id="ENOG502RQA5">
    <property type="taxonomic scope" value="Eukaryota"/>
</dbReference>
<dbReference type="InterPro" id="IPR017452">
    <property type="entry name" value="GPCR_Rhodpsn_7TM"/>
</dbReference>
<keyword evidence="11" id="KW-0552">Olfaction</keyword>
<keyword evidence="3 10" id="KW-0812">Transmembrane</keyword>
<feature type="transmembrane region" description="Helical" evidence="11">
    <location>
        <begin position="106"/>
        <end position="128"/>
    </location>
</feature>